<comment type="subcellular location">
    <subcellularLocation>
        <location evidence="1">Endosome</location>
    </subcellularLocation>
</comment>
<accession>A0A0A9WFR4</accession>
<dbReference type="EMBL" id="GBHO01039909">
    <property type="protein sequence ID" value="JAG03695.1"/>
    <property type="molecule type" value="Transcribed_RNA"/>
</dbReference>
<evidence type="ECO:0000256" key="7">
    <source>
        <dbReference type="PROSITE-ProRule" id="PRU00644"/>
    </source>
</evidence>
<dbReference type="GO" id="GO:0015031">
    <property type="term" value="P:protein transport"/>
    <property type="evidence" value="ECO:0007669"/>
    <property type="project" value="UniProtKB-UniRule"/>
</dbReference>
<keyword evidence="3 7" id="KW-0813">Transport</keyword>
<dbReference type="Gene3D" id="6.10.250.370">
    <property type="match status" value="1"/>
</dbReference>
<dbReference type="EMBL" id="GBHO01039908">
    <property type="protein sequence ID" value="JAG03696.1"/>
    <property type="molecule type" value="Transcribed_RNA"/>
</dbReference>
<feature type="domain" description="UEV" evidence="10">
    <location>
        <begin position="1"/>
        <end position="143"/>
    </location>
</feature>
<dbReference type="InterPro" id="IPR052070">
    <property type="entry name" value="ESCRT-I_UEV_domain"/>
</dbReference>
<dbReference type="PROSITE" id="PS51312">
    <property type="entry name" value="SB"/>
    <property type="match status" value="1"/>
</dbReference>
<evidence type="ECO:0000313" key="11">
    <source>
        <dbReference type="EMBL" id="JAG03695.1"/>
    </source>
</evidence>
<evidence type="ECO:0000313" key="12">
    <source>
        <dbReference type="EMBL" id="JAG03696.1"/>
    </source>
</evidence>
<evidence type="ECO:0000256" key="3">
    <source>
        <dbReference type="ARBA" id="ARBA00022448"/>
    </source>
</evidence>
<dbReference type="GO" id="GO:0008333">
    <property type="term" value="P:endosome to lysosome transport"/>
    <property type="evidence" value="ECO:0007669"/>
    <property type="project" value="TreeGrafter"/>
</dbReference>
<evidence type="ECO:0000256" key="8">
    <source>
        <dbReference type="SAM" id="Coils"/>
    </source>
</evidence>
<evidence type="ECO:0000259" key="9">
    <source>
        <dbReference type="PROSITE" id="PS51312"/>
    </source>
</evidence>
<evidence type="ECO:0000313" key="14">
    <source>
        <dbReference type="EMBL" id="JAP98201.1"/>
    </source>
</evidence>
<protein>
    <submittedName>
        <fullName evidence="14">Tumor susceptibility gene 101 protein</fullName>
    </submittedName>
</protein>
<dbReference type="SUPFAM" id="SSF140111">
    <property type="entry name" value="Endosomal sorting complex assembly domain"/>
    <property type="match status" value="1"/>
</dbReference>
<reference evidence="11" key="1">
    <citation type="journal article" date="2014" name="PLoS ONE">
        <title>Transcriptome-Based Identification of ABC Transporters in the Western Tarnished Plant Bug Lygus hesperus.</title>
        <authorList>
            <person name="Hull J.J."/>
            <person name="Chaney K."/>
            <person name="Geib S.M."/>
            <person name="Fabrick J.A."/>
            <person name="Brent C.S."/>
            <person name="Walsh D."/>
            <person name="Lavine L.C."/>
        </authorList>
    </citation>
    <scope>NUCLEOTIDE SEQUENCE</scope>
</reference>
<dbReference type="Gene3D" id="6.10.140.820">
    <property type="match status" value="1"/>
</dbReference>
<evidence type="ECO:0000259" key="10">
    <source>
        <dbReference type="PROSITE" id="PS51322"/>
    </source>
</evidence>
<keyword evidence="4" id="KW-0967">Endosome</keyword>
<dbReference type="AlphaFoldDB" id="A0A0A9WFR4"/>
<keyword evidence="6 8" id="KW-0175">Coiled coil</keyword>
<dbReference type="GO" id="GO:0000813">
    <property type="term" value="C:ESCRT I complex"/>
    <property type="evidence" value="ECO:0007669"/>
    <property type="project" value="TreeGrafter"/>
</dbReference>
<evidence type="ECO:0000256" key="4">
    <source>
        <dbReference type="ARBA" id="ARBA00022753"/>
    </source>
</evidence>
<reference evidence="13" key="3">
    <citation type="submission" date="2014-09" db="EMBL/GenBank/DDBJ databases">
        <authorList>
            <person name="Magalhaes I.L.F."/>
            <person name="Oliveira U."/>
            <person name="Santos F.R."/>
            <person name="Vidigal T.H.D.A."/>
            <person name="Brescovit A.D."/>
            <person name="Santos A.J."/>
        </authorList>
    </citation>
    <scope>NUCLEOTIDE SEQUENCE</scope>
</reference>
<dbReference type="EMBL" id="GBRD01011388">
    <property type="protein sequence ID" value="JAG54436.1"/>
    <property type="molecule type" value="Transcribed_RNA"/>
</dbReference>
<dbReference type="PROSITE" id="PS51322">
    <property type="entry name" value="UEV"/>
    <property type="match status" value="1"/>
</dbReference>
<dbReference type="SUPFAM" id="SSF54495">
    <property type="entry name" value="UBC-like"/>
    <property type="match status" value="1"/>
</dbReference>
<dbReference type="Gene3D" id="3.10.110.10">
    <property type="entry name" value="Ubiquitin Conjugating Enzyme"/>
    <property type="match status" value="1"/>
</dbReference>
<organism evidence="11">
    <name type="scientific">Lygus hesperus</name>
    <name type="common">Western plant bug</name>
    <dbReference type="NCBI Taxonomy" id="30085"/>
    <lineage>
        <taxon>Eukaryota</taxon>
        <taxon>Metazoa</taxon>
        <taxon>Ecdysozoa</taxon>
        <taxon>Arthropoda</taxon>
        <taxon>Hexapoda</taxon>
        <taxon>Insecta</taxon>
        <taxon>Pterygota</taxon>
        <taxon>Neoptera</taxon>
        <taxon>Paraneoptera</taxon>
        <taxon>Hemiptera</taxon>
        <taxon>Heteroptera</taxon>
        <taxon>Panheteroptera</taxon>
        <taxon>Cimicomorpha</taxon>
        <taxon>Miridae</taxon>
        <taxon>Mirini</taxon>
        <taxon>Lygus</taxon>
    </lineage>
</organism>
<dbReference type="InterPro" id="IPR016135">
    <property type="entry name" value="UBQ-conjugating_enzyme/RWD"/>
</dbReference>
<dbReference type="PANTHER" id="PTHR23306">
    <property type="entry name" value="TUMOR SUSCEPTIBILITY GENE 101 PROTEIN-RELATED"/>
    <property type="match status" value="1"/>
</dbReference>
<dbReference type="GO" id="GO:0043130">
    <property type="term" value="F:ubiquitin binding"/>
    <property type="evidence" value="ECO:0007669"/>
    <property type="project" value="TreeGrafter"/>
</dbReference>
<dbReference type="Pfam" id="PF09454">
    <property type="entry name" value="Vps23_core"/>
    <property type="match status" value="1"/>
</dbReference>
<dbReference type="InterPro" id="IPR037202">
    <property type="entry name" value="ESCRT_assembly_dom"/>
</dbReference>
<feature type="coiled-coil region" evidence="8">
    <location>
        <begin position="245"/>
        <end position="314"/>
    </location>
</feature>
<evidence type="ECO:0000256" key="6">
    <source>
        <dbReference type="ARBA" id="ARBA00023054"/>
    </source>
</evidence>
<dbReference type="CDD" id="cd11685">
    <property type="entry name" value="UEV_TSG101-like"/>
    <property type="match status" value="1"/>
</dbReference>
<evidence type="ECO:0000256" key="1">
    <source>
        <dbReference type="ARBA" id="ARBA00004177"/>
    </source>
</evidence>
<dbReference type="InterPro" id="IPR017916">
    <property type="entry name" value="SB_dom"/>
</dbReference>
<sequence>MLTPIDQLMRTVYANPDATKRDYTKAIEQYKNLIPSFGRFVFNDGRFKDLLKLEGTIPINYKGSSYNIPICVWLMDTHPNTPPMCFVKPTPDMQIKVSMYVDHNGKIYLPFLHDWNPTTSDLLGLIQIMVCAFGEYPPVFSKRRVEQPHQPHTPYPTQMPAYMPMPGTSNTVTPYPPMPTTMSQVNPVTPYPTPSYPMGGVGGGVTYPPYPTTQPAPATQSGNSGTITEEHIKASLLSAVQDKLKLKLNEEYAQCKAEFDILKQTSEELNSGKVKITDLINKLNREKEDLDRNIHILKDREAELQKAITELEEQGDIDVDEAVTTTAPLYKQILNAYAEEAALEDTIYYMGEGLRRGVIDLDVFLKQVRSLSRKQFMLRALMQKCRQKAGLAG</sequence>
<keyword evidence="5 7" id="KW-0653">Protein transport</keyword>
<dbReference type="Pfam" id="PF05743">
    <property type="entry name" value="UEV"/>
    <property type="match status" value="1"/>
</dbReference>
<evidence type="ECO:0000313" key="13">
    <source>
        <dbReference type="EMBL" id="JAG54436.1"/>
    </source>
</evidence>
<evidence type="ECO:0000256" key="2">
    <source>
        <dbReference type="ARBA" id="ARBA00009594"/>
    </source>
</evidence>
<dbReference type="EMBL" id="GDHC01020427">
    <property type="protein sequence ID" value="JAP98201.1"/>
    <property type="molecule type" value="Transcribed_RNA"/>
</dbReference>
<dbReference type="InterPro" id="IPR008883">
    <property type="entry name" value="UEV_N"/>
</dbReference>
<dbReference type="PANTHER" id="PTHR23306:SF3">
    <property type="entry name" value="TUMOR SUPPRESSOR PROTEIN 101"/>
    <property type="match status" value="1"/>
</dbReference>
<proteinExistence type="inferred from homology"/>
<reference evidence="14" key="4">
    <citation type="journal article" date="2016" name="Gigascience">
        <title>De novo construction of an expanded transcriptome assembly for the western tarnished plant bug, Lygus hesperus.</title>
        <authorList>
            <person name="Tassone E.E."/>
            <person name="Geib S.M."/>
            <person name="Hall B."/>
            <person name="Fabrick J.A."/>
            <person name="Brent C.S."/>
            <person name="Hull J.J."/>
        </authorList>
    </citation>
    <scope>NUCLEOTIDE SEQUENCE</scope>
</reference>
<feature type="domain" description="SB" evidence="9">
    <location>
        <begin position="327"/>
        <end position="393"/>
    </location>
</feature>
<gene>
    <name evidence="14" type="primary">Tsg101</name>
    <name evidence="11" type="ORF">CM83_47808</name>
    <name evidence="12" type="ORF">CM83_47810</name>
    <name evidence="14" type="ORF">g.53504</name>
</gene>
<reference evidence="11" key="2">
    <citation type="submission" date="2014-07" db="EMBL/GenBank/DDBJ databases">
        <authorList>
            <person name="Hull J."/>
        </authorList>
    </citation>
    <scope>NUCLEOTIDE SEQUENCE</scope>
</reference>
<name>A0A0A9WFR4_LYGHE</name>
<comment type="similarity">
    <text evidence="2">Belongs to the ubiquitin-conjugating enzyme family. UEV subfamily.</text>
</comment>
<evidence type="ECO:0000256" key="5">
    <source>
        <dbReference type="ARBA" id="ARBA00022927"/>
    </source>
</evidence>